<sequence>MSFVRRSVLLFIGISLLLSGLAVPAVGVGSDQPIPTPNPSSRPSTPQSSSKVPEAVPTGKGTSDDYRFAGVAGVRQAAVQITAAIPERGVSRGEVILDKTLTINQNASETLAISRAATGYGAVRVDDVLTVEVTHADGSTVSKTLDFSDGCIGFVTPAGPLHLSGVLEPGDNTVRFILRDGCGAYASADPMYVVPVTTKVSDLATLGSGCDLCSKNPTVSRGYPVNTATGNETKSITDLQLAGQGTAFVLLRSYNSASDHVGTFGKGWNHAYEGRLEIAGSGASVVYIGIDGQQAGYTRATDGTYTKGTGVEADLVKLADGRFEIRQPNHSVARFSSSGQLEALLDRSGVGLQLTHSSGVLSTVTDSAGRVVRFTHDAEGRLQKVELPDGRFVQYAYTAGLLTGVRDVRGGNTTYAYDTAGRLNRVTDPLGHSVLNEYDSTGRVVKQTDPRGKITQYVYDPLLGTTTIRPDGGKWTDHYLGNVLVGTSDAQGGHTSYGYDAKLNMTSTTDPRGNTTTMTYDARGNLLTRTAPAPVSTVEKWTYDSADNVLTSTDGRGKITTNTYDTANRLTKLVAPDQGTKNFTYTATGQLKTRSTGRGYIWTNAYDTDGNLTSEASPAGLTTTMTYDGSGRLLTRTDPRGSAGGAQAEPFTTRFTYEPGDKVATTTAPDGTVASNTYDAVGNLTTLQVANAGGTVLKNETYTYDAENRPLQTKNRDRIVETLTYDAAGNKESSTDATGAKTTFKYDRVGRLTATTTPRGNVAGATESLYKWEYRYDANGNREYEYQPAPNGGYTQFTYDVLNRVTRKRTPLGNTTDSTYDGNGNTVTSVDDAGKVTTYTHDGANRVLTEALPGLQATRHTYDPDGARLSTTSPSGGSVTRWTYDGDGRQLTQVNPRGNVSGGTPTDHTTTFGYDAAGNQTTVKDQLGRITTSTFDGRNNRLSERNPRGFTTSYGYDGLQRLTTVTSAASAATAYTYDAYGDLVERKNAKDAVTKYGYNARGDLVSTIDPLDRKQTYGYDEDGNVSEIIKARGYATGDLAAWTIKQSYNGRGLRTAVTTASAASSSTFTYDNDDRLTSYKDATGTTTQAWNGLNQLTGVTQPQGNYVYTYTDFGAVKSRLYPGGGQADYAFDADGRVSSMTALAQTTNFAYDADDNLTKVTYPTASGYSETRSYDRSGDISAVINQKAGVSTPLSRYDYVRDAARNPAVIKRTRGTTVYNEALQYDQVNRLANYCLEATTCAAATKKIVYAYDEVGNRLSETRTGTSGPGTITSTYDAADQMVTRTNQSGAVANLTYNADGLLQLAREWDVLGRLTKISGTTFTYDALDLRRTATSAAGTKRMSWDVNNELPMLNIITQPDNSYWRYRYTPDGMPMSVEHPGQSYASSIMMHDAMGSVVDVTDGTGGARWRYAYEPFGVRTAAEKLQTVAEVPEFAYTGAHLESTTGEYHLRARDYNLWGMFTAPDPMQPAITDPYVSSYVYADQRPTFYTDPSGLSPKFLDDFINSLGKGETYKNFGVGIVGGGVQILEQIPVNQQVNLLYSQIGLDASTLFYGGTDRAFGVDGTETSTRVGEFFTPVPGGVGVVACKIGGKAILTFPKVFGRAGSQLGGHSIDDLLTAATKPDRNGLTKAGRALQKHGDRENPKLPKSTGKAAARNEQGIGVVEEILRSPAQVQVINGKLRIWDSSGRGVSYDMKGNFIGFVER</sequence>
<name>A0A7W9J727_9ACTN</name>
<feature type="region of interest" description="Disordered" evidence="2">
    <location>
        <begin position="1635"/>
        <end position="1657"/>
    </location>
</feature>
<organism evidence="5 6">
    <name type="scientific">Kribbella italica</name>
    <dbReference type="NCBI Taxonomy" id="1540520"/>
    <lineage>
        <taxon>Bacteria</taxon>
        <taxon>Bacillati</taxon>
        <taxon>Actinomycetota</taxon>
        <taxon>Actinomycetes</taxon>
        <taxon>Propionibacteriales</taxon>
        <taxon>Kribbellaceae</taxon>
        <taxon>Kribbella</taxon>
    </lineage>
</organism>
<evidence type="ECO:0000256" key="2">
    <source>
        <dbReference type="SAM" id="MobiDB-lite"/>
    </source>
</evidence>
<dbReference type="Gene3D" id="3.90.930.1">
    <property type="match status" value="1"/>
</dbReference>
<dbReference type="RefSeq" id="WP_184796314.1">
    <property type="nucleotide sequence ID" value="NZ_JACHMY010000001.1"/>
</dbReference>
<evidence type="ECO:0000313" key="6">
    <source>
        <dbReference type="Proteomes" id="UP000549971"/>
    </source>
</evidence>
<keyword evidence="6" id="KW-1185">Reference proteome</keyword>
<evidence type="ECO:0000259" key="3">
    <source>
        <dbReference type="Pfam" id="PF20148"/>
    </source>
</evidence>
<evidence type="ECO:0000313" key="5">
    <source>
        <dbReference type="EMBL" id="MBB5836811.1"/>
    </source>
</evidence>
<dbReference type="Gene3D" id="2.180.10.10">
    <property type="entry name" value="RHS repeat-associated core"/>
    <property type="match status" value="4"/>
</dbReference>
<protein>
    <submittedName>
        <fullName evidence="5">RHS repeat-associated protein</fullName>
    </submittedName>
</protein>
<evidence type="ECO:0000256" key="1">
    <source>
        <dbReference type="ARBA" id="ARBA00022737"/>
    </source>
</evidence>
<dbReference type="NCBIfam" id="TIGR01643">
    <property type="entry name" value="YD_repeat_2x"/>
    <property type="match status" value="12"/>
</dbReference>
<dbReference type="InterPro" id="IPR006530">
    <property type="entry name" value="YD"/>
</dbReference>
<dbReference type="EMBL" id="JACHMY010000001">
    <property type="protein sequence ID" value="MBB5836811.1"/>
    <property type="molecule type" value="Genomic_DNA"/>
</dbReference>
<feature type="compositionally biased region" description="Polar residues" evidence="2">
    <location>
        <begin position="869"/>
        <end position="881"/>
    </location>
</feature>
<feature type="compositionally biased region" description="Low complexity" evidence="2">
    <location>
        <begin position="41"/>
        <end position="50"/>
    </location>
</feature>
<dbReference type="InterPro" id="IPR045351">
    <property type="entry name" value="DUF6531"/>
</dbReference>
<gene>
    <name evidence="5" type="ORF">HDA39_003545</name>
</gene>
<feature type="domain" description="Teneurin-like YD-shell" evidence="4">
    <location>
        <begin position="910"/>
        <end position="1029"/>
    </location>
</feature>
<feature type="domain" description="Teneurin-like YD-shell" evidence="4">
    <location>
        <begin position="360"/>
        <end position="460"/>
    </location>
</feature>
<feature type="region of interest" description="Disordered" evidence="2">
    <location>
        <begin position="858"/>
        <end position="881"/>
    </location>
</feature>
<dbReference type="PANTHER" id="PTHR32305">
    <property type="match status" value="1"/>
</dbReference>
<dbReference type="InterPro" id="IPR056823">
    <property type="entry name" value="TEN-like_YD-shell"/>
</dbReference>
<dbReference type="Pfam" id="PF05593">
    <property type="entry name" value="RHS_repeat"/>
    <property type="match status" value="7"/>
</dbReference>
<feature type="domain" description="DUF6531" evidence="3">
    <location>
        <begin position="222"/>
        <end position="296"/>
    </location>
</feature>
<dbReference type="InterPro" id="IPR022385">
    <property type="entry name" value="Rhs_assc_core"/>
</dbReference>
<feature type="domain" description="Teneurin-like YD-shell" evidence="4">
    <location>
        <begin position="1223"/>
        <end position="1466"/>
    </location>
</feature>
<dbReference type="PANTHER" id="PTHR32305:SF15">
    <property type="entry name" value="PROTEIN RHSA-RELATED"/>
    <property type="match status" value="1"/>
</dbReference>
<dbReference type="Pfam" id="PF25023">
    <property type="entry name" value="TEN_YD-shell"/>
    <property type="match status" value="3"/>
</dbReference>
<feature type="region of interest" description="Disordered" evidence="2">
    <location>
        <begin position="896"/>
        <end position="916"/>
    </location>
</feature>
<keyword evidence="1" id="KW-0677">Repeat</keyword>
<accession>A0A7W9J727</accession>
<comment type="caution">
    <text evidence="5">The sequence shown here is derived from an EMBL/GenBank/DDBJ whole genome shotgun (WGS) entry which is preliminary data.</text>
</comment>
<feature type="region of interest" description="Disordered" evidence="2">
    <location>
        <begin position="32"/>
        <end position="63"/>
    </location>
</feature>
<dbReference type="Pfam" id="PF20148">
    <property type="entry name" value="DUF6531"/>
    <property type="match status" value="1"/>
</dbReference>
<dbReference type="Proteomes" id="UP000549971">
    <property type="component" value="Unassembled WGS sequence"/>
</dbReference>
<dbReference type="InterPro" id="IPR031325">
    <property type="entry name" value="RHS_repeat"/>
</dbReference>
<dbReference type="NCBIfam" id="TIGR03696">
    <property type="entry name" value="Rhs_assc_core"/>
    <property type="match status" value="1"/>
</dbReference>
<reference evidence="5 6" key="1">
    <citation type="submission" date="2020-08" db="EMBL/GenBank/DDBJ databases">
        <title>Sequencing the genomes of 1000 actinobacteria strains.</title>
        <authorList>
            <person name="Klenk H.-P."/>
        </authorList>
    </citation>
    <scope>NUCLEOTIDE SEQUENCE [LARGE SCALE GENOMIC DNA]</scope>
    <source>
        <strain evidence="5 6">DSM 28967</strain>
    </source>
</reference>
<proteinExistence type="predicted"/>
<dbReference type="InterPro" id="IPR050708">
    <property type="entry name" value="T6SS_VgrG/RHS"/>
</dbReference>
<evidence type="ECO:0000259" key="4">
    <source>
        <dbReference type="Pfam" id="PF25023"/>
    </source>
</evidence>